<feature type="non-terminal residue" evidence="2">
    <location>
        <position position="1"/>
    </location>
</feature>
<protein>
    <submittedName>
        <fullName evidence="2">Uncharacterized protein</fullName>
    </submittedName>
</protein>
<proteinExistence type="predicted"/>
<keyword evidence="3" id="KW-1185">Reference proteome</keyword>
<name>A0ABN9P6Z6_9DINO</name>
<dbReference type="EMBL" id="CAUYUJ010000057">
    <property type="protein sequence ID" value="CAK0788457.1"/>
    <property type="molecule type" value="Genomic_DNA"/>
</dbReference>
<evidence type="ECO:0000313" key="2">
    <source>
        <dbReference type="EMBL" id="CAK0788457.1"/>
    </source>
</evidence>
<feature type="region of interest" description="Disordered" evidence="1">
    <location>
        <begin position="159"/>
        <end position="189"/>
    </location>
</feature>
<sequence length="189" mass="20661">HCTPSFRTHFGRPDLPPRLVLTIPRRRLAAPRPAGAGQELRSSYLEGKAAEAPAKIGARARSMARRRQGSARARNRGEECARHFARAREGVRGALRSPGLTVHGEDRSPAGKLHRAVAAVCRSAARLAAEEENQHEDCLPSRKHTKTSGRNRAEICFRCASPPREPATSVEEKSSNVGPNSDVKRLPRS</sequence>
<evidence type="ECO:0000256" key="1">
    <source>
        <dbReference type="SAM" id="MobiDB-lite"/>
    </source>
</evidence>
<organism evidence="2 3">
    <name type="scientific">Prorocentrum cordatum</name>
    <dbReference type="NCBI Taxonomy" id="2364126"/>
    <lineage>
        <taxon>Eukaryota</taxon>
        <taxon>Sar</taxon>
        <taxon>Alveolata</taxon>
        <taxon>Dinophyceae</taxon>
        <taxon>Prorocentrales</taxon>
        <taxon>Prorocentraceae</taxon>
        <taxon>Prorocentrum</taxon>
    </lineage>
</organism>
<reference evidence="2" key="1">
    <citation type="submission" date="2023-10" db="EMBL/GenBank/DDBJ databases">
        <authorList>
            <person name="Chen Y."/>
            <person name="Shah S."/>
            <person name="Dougan E. K."/>
            <person name="Thang M."/>
            <person name="Chan C."/>
        </authorList>
    </citation>
    <scope>NUCLEOTIDE SEQUENCE [LARGE SCALE GENOMIC DNA]</scope>
</reference>
<accession>A0ABN9P6Z6</accession>
<evidence type="ECO:0000313" key="3">
    <source>
        <dbReference type="Proteomes" id="UP001189429"/>
    </source>
</evidence>
<gene>
    <name evidence="2" type="ORF">PCOR1329_LOCUS339</name>
</gene>
<comment type="caution">
    <text evidence="2">The sequence shown here is derived from an EMBL/GenBank/DDBJ whole genome shotgun (WGS) entry which is preliminary data.</text>
</comment>
<dbReference type="Proteomes" id="UP001189429">
    <property type="component" value="Unassembled WGS sequence"/>
</dbReference>
<feature type="region of interest" description="Disordered" evidence="1">
    <location>
        <begin position="131"/>
        <end position="150"/>
    </location>
</feature>